<dbReference type="InterPro" id="IPR001457">
    <property type="entry name" value="NADH_UbQ/plastoQ_OxRdtase_su6"/>
</dbReference>
<comment type="function">
    <text evidence="1">NDH-1 shuttles electrons from NADH, via FMN and iron-sulfur (Fe-S) centers, to quinones in the respiratory chain. Couples the redox reaction to proton translocation (for every two electrons transferred, four hydrogen ions are translocated across the cytoplasmic membrane), and thus conserves the redox energy in a proton gradient.</text>
</comment>
<keyword evidence="1" id="KW-0472">Membrane</keyword>
<keyword evidence="1" id="KW-1133">Transmembrane helix</keyword>
<dbReference type="EC" id="7.1.1.-" evidence="1"/>
<sequence>MNTALLLAQTGGEVTTGEAIAFWVLGPLALAGALGMLFSRNAVHSALWLVLTMLGLGVLYMVQQAPFLGFVQIIVYTGAIMMLFLFVLMMVGRDASDSVVEVLRGQRFAAALFGIGFGVLMVTALARALTDVPARGLAEANTTGGGNVGNIGRAVFTDYVFPFELTSALLITAALGAMVLAFVDRRHTERKTQREMVEMRLRGEHDRVSPLPGPGVFATANSVATPALLPDGSVAPESVSELIEATSRKTLEADVAEVAGTVPGPDAHALTGKEGDK</sequence>
<feature type="transmembrane region" description="Helical" evidence="1">
    <location>
        <begin position="68"/>
        <end position="88"/>
    </location>
</feature>
<keyword evidence="1" id="KW-0874">Quinone</keyword>
<evidence type="ECO:0000313" key="3">
    <source>
        <dbReference type="Proteomes" id="UP000183376"/>
    </source>
</evidence>
<dbReference type="GO" id="GO:0005886">
    <property type="term" value="C:plasma membrane"/>
    <property type="evidence" value="ECO:0007669"/>
    <property type="project" value="UniProtKB-SubCell"/>
</dbReference>
<dbReference type="EMBL" id="LT629701">
    <property type="protein sequence ID" value="SDN15406.1"/>
    <property type="molecule type" value="Genomic_DNA"/>
</dbReference>
<dbReference type="Gene3D" id="1.20.120.1200">
    <property type="entry name" value="NADH-ubiquinone/plastoquinone oxidoreductase chain 6, subunit NuoJ"/>
    <property type="match status" value="1"/>
</dbReference>
<keyword evidence="3" id="KW-1185">Reference proteome</keyword>
<dbReference type="RefSeq" id="WP_030427334.1">
    <property type="nucleotide sequence ID" value="NZ_JOEF01000002.1"/>
</dbReference>
<reference evidence="2 3" key="1">
    <citation type="submission" date="2016-10" db="EMBL/GenBank/DDBJ databases">
        <authorList>
            <person name="de Groot N.N."/>
        </authorList>
    </citation>
    <scope>NUCLEOTIDE SEQUENCE [LARGE SCALE GENOMIC DNA]</scope>
    <source>
        <strain evidence="2 3">DSM 44149</strain>
    </source>
</reference>
<evidence type="ECO:0000256" key="1">
    <source>
        <dbReference type="RuleBase" id="RU004429"/>
    </source>
</evidence>
<keyword evidence="1" id="KW-0520">NAD</keyword>
<feature type="transmembrane region" description="Helical" evidence="1">
    <location>
        <begin position="108"/>
        <end position="129"/>
    </location>
</feature>
<dbReference type="Proteomes" id="UP000183376">
    <property type="component" value="Chromosome I"/>
</dbReference>
<organism evidence="2 3">
    <name type="scientific">Allokutzneria albata</name>
    <name type="common">Kibdelosporangium albatum</name>
    <dbReference type="NCBI Taxonomy" id="211114"/>
    <lineage>
        <taxon>Bacteria</taxon>
        <taxon>Bacillati</taxon>
        <taxon>Actinomycetota</taxon>
        <taxon>Actinomycetes</taxon>
        <taxon>Pseudonocardiales</taxon>
        <taxon>Pseudonocardiaceae</taxon>
        <taxon>Allokutzneria</taxon>
    </lineage>
</organism>
<dbReference type="OrthoDB" id="13239at2"/>
<feature type="transmembrane region" description="Helical" evidence="1">
    <location>
        <begin position="165"/>
        <end position="183"/>
    </location>
</feature>
<proteinExistence type="inferred from homology"/>
<dbReference type="PANTHER" id="PTHR33269">
    <property type="entry name" value="NADH-UBIQUINONE OXIDOREDUCTASE CHAIN 6"/>
    <property type="match status" value="1"/>
</dbReference>
<dbReference type="InterPro" id="IPR042106">
    <property type="entry name" value="Nuo/plastoQ_OxRdtase_6_NuoJ"/>
</dbReference>
<protein>
    <recommendedName>
        <fullName evidence="1">NADH-quinone oxidoreductase subunit J</fullName>
        <ecNumber evidence="1">7.1.1.-</ecNumber>
    </recommendedName>
</protein>
<comment type="subcellular location">
    <subcellularLocation>
        <location evidence="1">Cell membrane</location>
        <topology evidence="1">Multi-pass membrane protein</topology>
    </subcellularLocation>
</comment>
<dbReference type="GO" id="GO:0008137">
    <property type="term" value="F:NADH dehydrogenase (ubiquinone) activity"/>
    <property type="evidence" value="ECO:0007669"/>
    <property type="project" value="UniProtKB-UniRule"/>
</dbReference>
<keyword evidence="1" id="KW-1003">Cell membrane</keyword>
<feature type="transmembrane region" description="Helical" evidence="1">
    <location>
        <begin position="45"/>
        <end position="62"/>
    </location>
</feature>
<dbReference type="AlphaFoldDB" id="A0A1G9Z3X7"/>
<dbReference type="NCBIfam" id="NF005165">
    <property type="entry name" value="PRK06638.1-5"/>
    <property type="match status" value="1"/>
</dbReference>
<accession>A0A1G9Z3X7</accession>
<name>A0A1G9Z3X7_ALLAB</name>
<dbReference type="GO" id="GO:0048038">
    <property type="term" value="F:quinone binding"/>
    <property type="evidence" value="ECO:0007669"/>
    <property type="project" value="UniProtKB-UniRule"/>
</dbReference>
<dbReference type="Pfam" id="PF00499">
    <property type="entry name" value="Oxidored_q3"/>
    <property type="match status" value="1"/>
</dbReference>
<keyword evidence="1" id="KW-0812">Transmembrane</keyword>
<dbReference type="STRING" id="211114.SAMN04489726_5214"/>
<evidence type="ECO:0000313" key="2">
    <source>
        <dbReference type="EMBL" id="SDN15406.1"/>
    </source>
</evidence>
<comment type="similarity">
    <text evidence="1">Belongs to the complex I subunit 6 family.</text>
</comment>
<feature type="transmembrane region" description="Helical" evidence="1">
    <location>
        <begin position="20"/>
        <end position="38"/>
    </location>
</feature>
<gene>
    <name evidence="2" type="ORF">SAMN04489726_5214</name>
</gene>
<comment type="catalytic activity">
    <reaction evidence="1">
        <text>a quinone + NADH + 5 H(+)(in) = a quinol + NAD(+) + 4 H(+)(out)</text>
        <dbReference type="Rhea" id="RHEA:57888"/>
        <dbReference type="ChEBI" id="CHEBI:15378"/>
        <dbReference type="ChEBI" id="CHEBI:24646"/>
        <dbReference type="ChEBI" id="CHEBI:57540"/>
        <dbReference type="ChEBI" id="CHEBI:57945"/>
        <dbReference type="ChEBI" id="CHEBI:132124"/>
    </reaction>
</comment>
<dbReference type="eggNOG" id="COG0839">
    <property type="taxonomic scope" value="Bacteria"/>
</dbReference>
<dbReference type="PANTHER" id="PTHR33269:SF19">
    <property type="entry name" value="NADH-QUINONE OXIDOREDUCTASE SUBUNIT J"/>
    <property type="match status" value="1"/>
</dbReference>